<proteinExistence type="inferred from homology"/>
<dbReference type="InterPro" id="IPR004474">
    <property type="entry name" value="LytR_CpsA_psr"/>
</dbReference>
<organism evidence="5 6">
    <name type="scientific">Tetzosporium hominis</name>
    <dbReference type="NCBI Taxonomy" id="2020506"/>
    <lineage>
        <taxon>Bacteria</taxon>
        <taxon>Bacillati</taxon>
        <taxon>Bacillota</taxon>
        <taxon>Bacilli</taxon>
        <taxon>Bacillales</taxon>
        <taxon>Caryophanaceae</taxon>
        <taxon>Tetzosporium</taxon>
    </lineage>
</organism>
<dbReference type="PANTHER" id="PTHR33392">
    <property type="entry name" value="POLYISOPRENYL-TEICHOIC ACID--PEPTIDOGLYCAN TEICHOIC ACID TRANSFERASE TAGU"/>
    <property type="match status" value="1"/>
</dbReference>
<evidence type="ECO:0000256" key="1">
    <source>
        <dbReference type="ARBA" id="ARBA00006068"/>
    </source>
</evidence>
<dbReference type="AlphaFoldDB" id="A0A264W458"/>
<sequence>MQRSELRKTKKSKKRKILYSILIILGSFLILSATYAVYLGKKAEIAANQSFEQLENRESGSDLREEDVEPLEDNVSILLIGIDDSEKRDFGDGNSRSDSLMVATLNNKDKSVKLVSIPRDTYTYIPEVGYNDKITHAHAYGGTVAAIESVENLLDIPIDYYVRMNFEAFIDVVDALDGVVVDVPYDHLELDENDEYTIQLEEGRQLLDGREALALARTRKLDNDIERGKRQQKILESLIRRAASVQSFGKYGDVIEALGNNIRTDLTFDDMMSFLKYLNNGTPDIETISIAGYDDMSTGTYYWQLDEAELETTKEMLKSHLELPGYTYTRPSETEDLNGDGIPDSEAETEEQP</sequence>
<dbReference type="Proteomes" id="UP000217065">
    <property type="component" value="Unassembled WGS sequence"/>
</dbReference>
<feature type="compositionally biased region" description="Acidic residues" evidence="2">
    <location>
        <begin position="334"/>
        <end position="353"/>
    </location>
</feature>
<evidence type="ECO:0000313" key="5">
    <source>
        <dbReference type="EMBL" id="OZS78345.1"/>
    </source>
</evidence>
<keyword evidence="3" id="KW-0472">Membrane</keyword>
<dbReference type="OrthoDB" id="27330at2"/>
<keyword evidence="3" id="KW-0812">Transmembrane</keyword>
<comment type="caution">
    <text evidence="5">The sequence shown here is derived from an EMBL/GenBank/DDBJ whole genome shotgun (WGS) entry which is preliminary data.</text>
</comment>
<comment type="similarity">
    <text evidence="1">Belongs to the LytR/CpsA/Psr (LCP) family.</text>
</comment>
<dbReference type="RefSeq" id="WP_094942365.1">
    <property type="nucleotide sequence ID" value="NZ_NOKQ01000196.1"/>
</dbReference>
<accession>A0A264W458</accession>
<evidence type="ECO:0000256" key="3">
    <source>
        <dbReference type="SAM" id="Phobius"/>
    </source>
</evidence>
<gene>
    <name evidence="5" type="ORF">CF394_06190</name>
</gene>
<dbReference type="Pfam" id="PF03816">
    <property type="entry name" value="LytR_cpsA_psr"/>
    <property type="match status" value="1"/>
</dbReference>
<protein>
    <submittedName>
        <fullName evidence="5">Transcriptional regulator</fullName>
    </submittedName>
</protein>
<evidence type="ECO:0000313" key="6">
    <source>
        <dbReference type="Proteomes" id="UP000217065"/>
    </source>
</evidence>
<dbReference type="NCBIfam" id="TIGR00350">
    <property type="entry name" value="lytR_cpsA_psr"/>
    <property type="match status" value="1"/>
</dbReference>
<dbReference type="EMBL" id="NOKQ01000196">
    <property type="protein sequence ID" value="OZS78345.1"/>
    <property type="molecule type" value="Genomic_DNA"/>
</dbReference>
<dbReference type="Gene3D" id="3.40.630.190">
    <property type="entry name" value="LCP protein"/>
    <property type="match status" value="1"/>
</dbReference>
<keyword evidence="6" id="KW-1185">Reference proteome</keyword>
<dbReference type="InterPro" id="IPR050922">
    <property type="entry name" value="LytR/CpsA/Psr_CW_biosynth"/>
</dbReference>
<feature type="transmembrane region" description="Helical" evidence="3">
    <location>
        <begin position="21"/>
        <end position="40"/>
    </location>
</feature>
<evidence type="ECO:0000259" key="4">
    <source>
        <dbReference type="Pfam" id="PF03816"/>
    </source>
</evidence>
<name>A0A264W458_9BACL</name>
<feature type="domain" description="Cell envelope-related transcriptional attenuator" evidence="4">
    <location>
        <begin position="96"/>
        <end position="243"/>
    </location>
</feature>
<dbReference type="PANTHER" id="PTHR33392:SF3">
    <property type="entry name" value="POLYISOPRENYL-TEICHOIC ACID--PEPTIDOGLYCAN TEICHOIC ACID TRANSFERASE TAGT"/>
    <property type="match status" value="1"/>
</dbReference>
<evidence type="ECO:0000256" key="2">
    <source>
        <dbReference type="SAM" id="MobiDB-lite"/>
    </source>
</evidence>
<feature type="region of interest" description="Disordered" evidence="2">
    <location>
        <begin position="327"/>
        <end position="353"/>
    </location>
</feature>
<reference evidence="5 6" key="1">
    <citation type="submission" date="2017-07" db="EMBL/GenBank/DDBJ databases">
        <title>Tetzosporium hominis gen.nov. sp.nov.</title>
        <authorList>
            <person name="Tetz G."/>
            <person name="Tetz V."/>
        </authorList>
    </citation>
    <scope>NUCLEOTIDE SEQUENCE [LARGE SCALE GENOMIC DNA]</scope>
    <source>
        <strain evidence="5 6">VT-49</strain>
    </source>
</reference>
<keyword evidence="3" id="KW-1133">Transmembrane helix</keyword>